<organism evidence="8 9">
    <name type="scientific">Poecilia mexicana</name>
    <dbReference type="NCBI Taxonomy" id="48701"/>
    <lineage>
        <taxon>Eukaryota</taxon>
        <taxon>Metazoa</taxon>
        <taxon>Chordata</taxon>
        <taxon>Craniata</taxon>
        <taxon>Vertebrata</taxon>
        <taxon>Euteleostomi</taxon>
        <taxon>Actinopterygii</taxon>
        <taxon>Neopterygii</taxon>
        <taxon>Teleostei</taxon>
        <taxon>Neoteleostei</taxon>
        <taxon>Acanthomorphata</taxon>
        <taxon>Ovalentaria</taxon>
        <taxon>Atherinomorphae</taxon>
        <taxon>Cyprinodontiformes</taxon>
        <taxon>Poeciliidae</taxon>
        <taxon>Poeciliinae</taxon>
        <taxon>Poecilia</taxon>
    </lineage>
</organism>
<protein>
    <recommendedName>
        <fullName evidence="7">Cyclin-dependent kinase inhibitor domain-containing protein</fullName>
    </recommendedName>
</protein>
<feature type="compositionally biased region" description="Polar residues" evidence="6">
    <location>
        <begin position="111"/>
        <end position="124"/>
    </location>
</feature>
<dbReference type="GO" id="GO:0045930">
    <property type="term" value="P:negative regulation of mitotic cell cycle"/>
    <property type="evidence" value="ECO:0007669"/>
    <property type="project" value="TreeGrafter"/>
</dbReference>
<feature type="domain" description="Cyclin-dependent kinase inhibitor" evidence="7">
    <location>
        <begin position="26"/>
        <end position="72"/>
    </location>
</feature>
<evidence type="ECO:0000313" key="9">
    <source>
        <dbReference type="Proteomes" id="UP000261480"/>
    </source>
</evidence>
<dbReference type="STRING" id="48701.ENSPMEP00000012441"/>
<comment type="subcellular location">
    <subcellularLocation>
        <location evidence="1">Nucleus</location>
    </subcellularLocation>
</comment>
<feature type="region of interest" description="Disordered" evidence="6">
    <location>
        <begin position="78"/>
        <end position="145"/>
    </location>
</feature>
<keyword evidence="3" id="KW-0649">Protein kinase inhibitor</keyword>
<keyword evidence="5" id="KW-0131">Cell cycle</keyword>
<reference evidence="8" key="1">
    <citation type="submission" date="2025-08" db="UniProtKB">
        <authorList>
            <consortium name="Ensembl"/>
        </authorList>
    </citation>
    <scope>IDENTIFICATION</scope>
</reference>
<evidence type="ECO:0000256" key="2">
    <source>
        <dbReference type="ARBA" id="ARBA00006726"/>
    </source>
</evidence>
<keyword evidence="9" id="KW-1185">Reference proteome</keyword>
<proteinExistence type="inferred from homology"/>
<reference evidence="8" key="2">
    <citation type="submission" date="2025-09" db="UniProtKB">
        <authorList>
            <consortium name="Ensembl"/>
        </authorList>
    </citation>
    <scope>IDENTIFICATION</scope>
</reference>
<dbReference type="InterPro" id="IPR003175">
    <property type="entry name" value="CDI_dom"/>
</dbReference>
<dbReference type="InterPro" id="IPR044898">
    <property type="entry name" value="CDI_dom_sf"/>
</dbReference>
<keyword evidence="4" id="KW-0539">Nucleus</keyword>
<dbReference type="PANTHER" id="PTHR10265">
    <property type="entry name" value="CYCLIN-DEPENDENT KINASE INHIBITOR 1"/>
    <property type="match status" value="1"/>
</dbReference>
<dbReference type="Gene3D" id="4.10.365.10">
    <property type="entry name" value="p27"/>
    <property type="match status" value="1"/>
</dbReference>
<accession>A0A3B3XBJ0</accession>
<comment type="similarity">
    <text evidence="2">Belongs to the CDI family.</text>
</comment>
<dbReference type="AlphaFoldDB" id="A0A3B3XBJ0"/>
<dbReference type="PANTHER" id="PTHR10265:SF44">
    <property type="entry name" value="CYCLIN-DEPENDENT KINASE INHIBITOR 1C"/>
    <property type="match status" value="1"/>
</dbReference>
<name>A0A3B3XBJ0_9TELE</name>
<evidence type="ECO:0000256" key="3">
    <source>
        <dbReference type="ARBA" id="ARBA00023013"/>
    </source>
</evidence>
<dbReference type="Proteomes" id="UP000261480">
    <property type="component" value="Unplaced"/>
</dbReference>
<dbReference type="Pfam" id="PF02234">
    <property type="entry name" value="CDI"/>
    <property type="match status" value="1"/>
</dbReference>
<dbReference type="GO" id="GO:0005634">
    <property type="term" value="C:nucleus"/>
    <property type="evidence" value="ECO:0007669"/>
    <property type="project" value="UniProtKB-SubCell"/>
</dbReference>
<dbReference type="Ensembl" id="ENSPMET00000031796.1">
    <property type="protein sequence ID" value="ENSPMEP00000012441.1"/>
    <property type="gene ID" value="ENSPMEG00000014627.1"/>
</dbReference>
<evidence type="ECO:0000256" key="6">
    <source>
        <dbReference type="SAM" id="MobiDB-lite"/>
    </source>
</evidence>
<dbReference type="GO" id="GO:0004861">
    <property type="term" value="F:cyclin-dependent protein serine/threonine kinase inhibitor activity"/>
    <property type="evidence" value="ECO:0007669"/>
    <property type="project" value="InterPro"/>
</dbReference>
<evidence type="ECO:0000259" key="7">
    <source>
        <dbReference type="Pfam" id="PF02234"/>
    </source>
</evidence>
<evidence type="ECO:0000256" key="5">
    <source>
        <dbReference type="ARBA" id="ARBA00023306"/>
    </source>
</evidence>
<sequence length="185" mass="21468">MRHSNREEGGFPGLVCLCRESVCRKLFGPVDHDQLRQDLQLKLKEIMSQDSQRWNFNFQSETPQLGRFQWEEIPADRAPSFYQESPQPVVEVNSPRTEDDGSESNNDEHLGTNQENYLSVSNTLKHPAEKTPTRRKRSLSKPVAKSNDARITDYFAKRRRSVEAQSIISLFHTNFNKETQCQTIR</sequence>
<evidence type="ECO:0000256" key="1">
    <source>
        <dbReference type="ARBA" id="ARBA00004123"/>
    </source>
</evidence>
<evidence type="ECO:0000313" key="8">
    <source>
        <dbReference type="Ensembl" id="ENSPMEP00000012441.1"/>
    </source>
</evidence>
<evidence type="ECO:0000256" key="4">
    <source>
        <dbReference type="ARBA" id="ARBA00023242"/>
    </source>
</evidence>